<dbReference type="EMBL" id="CM031833">
    <property type="protein sequence ID" value="KAG6696919.1"/>
    <property type="molecule type" value="Genomic_DNA"/>
</dbReference>
<evidence type="ECO:0000313" key="3">
    <source>
        <dbReference type="Proteomes" id="UP000811246"/>
    </source>
</evidence>
<evidence type="ECO:0000256" key="1">
    <source>
        <dbReference type="SAM" id="Phobius"/>
    </source>
</evidence>
<organism evidence="2 3">
    <name type="scientific">Carya illinoinensis</name>
    <name type="common">Pecan</name>
    <dbReference type="NCBI Taxonomy" id="32201"/>
    <lineage>
        <taxon>Eukaryota</taxon>
        <taxon>Viridiplantae</taxon>
        <taxon>Streptophyta</taxon>
        <taxon>Embryophyta</taxon>
        <taxon>Tracheophyta</taxon>
        <taxon>Spermatophyta</taxon>
        <taxon>Magnoliopsida</taxon>
        <taxon>eudicotyledons</taxon>
        <taxon>Gunneridae</taxon>
        <taxon>Pentapetalae</taxon>
        <taxon>rosids</taxon>
        <taxon>fabids</taxon>
        <taxon>Fagales</taxon>
        <taxon>Juglandaceae</taxon>
        <taxon>Carya</taxon>
    </lineage>
</organism>
<keyword evidence="1" id="KW-0812">Transmembrane</keyword>
<keyword evidence="1" id="KW-0472">Membrane</keyword>
<name>A0A922E521_CARIL</name>
<keyword evidence="1" id="KW-1133">Transmembrane helix</keyword>
<feature type="transmembrane region" description="Helical" evidence="1">
    <location>
        <begin position="44"/>
        <end position="68"/>
    </location>
</feature>
<dbReference type="Proteomes" id="UP000811246">
    <property type="component" value="Chromosome 9"/>
</dbReference>
<proteinExistence type="predicted"/>
<reference evidence="2" key="1">
    <citation type="submission" date="2021-01" db="EMBL/GenBank/DDBJ databases">
        <authorList>
            <person name="Lovell J.T."/>
            <person name="Bentley N."/>
            <person name="Bhattarai G."/>
            <person name="Jenkins J.W."/>
            <person name="Sreedasyam A."/>
            <person name="Alarcon Y."/>
            <person name="Bock C."/>
            <person name="Boston L."/>
            <person name="Carlson J."/>
            <person name="Cervantes K."/>
            <person name="Clermont K."/>
            <person name="Krom N."/>
            <person name="Kubenka K."/>
            <person name="Mamidi S."/>
            <person name="Mattison C."/>
            <person name="Monteros M."/>
            <person name="Pisani C."/>
            <person name="Plott C."/>
            <person name="Rajasekar S."/>
            <person name="Rhein H.S."/>
            <person name="Rohla C."/>
            <person name="Song M."/>
            <person name="Hilaire R.S."/>
            <person name="Shu S."/>
            <person name="Wells L."/>
            <person name="Wang X."/>
            <person name="Webber J."/>
            <person name="Heerema R.J."/>
            <person name="Klein P."/>
            <person name="Conner P."/>
            <person name="Grauke L."/>
            <person name="Grimwood J."/>
            <person name="Schmutz J."/>
            <person name="Randall J.J."/>
        </authorList>
    </citation>
    <scope>NUCLEOTIDE SEQUENCE</scope>
    <source>
        <tissue evidence="2">Leaf</tissue>
    </source>
</reference>
<protein>
    <submittedName>
        <fullName evidence="2">Uncharacterized protein</fullName>
    </submittedName>
</protein>
<sequence>MQPAVLELCSFFSMPPNSQISLSYSKKFNIVFCTSLFEREPTRFISFICICTCTSPVLSTVFNFSVLMDLKVQV</sequence>
<comment type="caution">
    <text evidence="2">The sequence shown here is derived from an EMBL/GenBank/DDBJ whole genome shotgun (WGS) entry which is preliminary data.</text>
</comment>
<evidence type="ECO:0000313" key="2">
    <source>
        <dbReference type="EMBL" id="KAG6696919.1"/>
    </source>
</evidence>
<dbReference type="AlphaFoldDB" id="A0A922E521"/>
<gene>
    <name evidence="2" type="ORF">I3842_09G173100</name>
</gene>
<accession>A0A922E521</accession>